<dbReference type="InterPro" id="IPR036397">
    <property type="entry name" value="RNaseH_sf"/>
</dbReference>
<dbReference type="Pfam" id="PF03104">
    <property type="entry name" value="DNA_pol_B_exo1"/>
    <property type="match status" value="1"/>
</dbReference>
<dbReference type="InterPro" id="IPR017964">
    <property type="entry name" value="DNA-dir_DNA_pol_B_CS"/>
</dbReference>
<evidence type="ECO:0000256" key="6">
    <source>
        <dbReference type="ARBA" id="ARBA00022705"/>
    </source>
</evidence>
<dbReference type="EC" id="2.7.7.7" evidence="2 11"/>
<dbReference type="InterPro" id="IPR023211">
    <property type="entry name" value="DNA_pol_palm_dom_sf"/>
</dbReference>
<evidence type="ECO:0000259" key="14">
    <source>
        <dbReference type="Pfam" id="PF08408"/>
    </source>
</evidence>
<dbReference type="EMBL" id="AF063866">
    <property type="protein sequence ID" value="AAC97837.1"/>
    <property type="molecule type" value="Genomic_DNA"/>
</dbReference>
<organismHost>
    <name type="scientific">Melanoplus sanguinipes</name>
    <name type="common">Migratory grasshopper</name>
    <dbReference type="NCBI Taxonomy" id="65742"/>
</organismHost>
<feature type="domain" description="DNA-directed DNA polymerase family B viral insert" evidence="14">
    <location>
        <begin position="411"/>
        <end position="547"/>
    </location>
</feature>
<evidence type="ECO:0000313" key="16">
    <source>
        <dbReference type="Proteomes" id="UP000172353"/>
    </source>
</evidence>
<dbReference type="Pfam" id="PF08408">
    <property type="entry name" value="DNA_pol_B_3"/>
    <property type="match status" value="1"/>
</dbReference>
<protein>
    <recommendedName>
        <fullName evidence="3 11">DNA polymerase</fullName>
        <ecNumber evidence="2 11">2.7.7.7</ecNumber>
    </recommendedName>
</protein>
<feature type="domain" description="DNA-directed DNA polymerase family B multifunctional" evidence="12">
    <location>
        <begin position="561"/>
        <end position="1066"/>
    </location>
</feature>
<name>Q9YW56_MSEPV</name>
<feature type="domain" description="DNA-directed DNA polymerase family B exonuclease" evidence="13">
    <location>
        <begin position="165"/>
        <end position="409"/>
    </location>
</feature>
<dbReference type="PANTHER" id="PTHR10322">
    <property type="entry name" value="DNA POLYMERASE CATALYTIC SUBUNIT"/>
    <property type="match status" value="1"/>
</dbReference>
<dbReference type="Gene3D" id="1.10.132.60">
    <property type="entry name" value="DNA polymerase family B, C-terminal domain"/>
    <property type="match status" value="1"/>
</dbReference>
<dbReference type="SMART" id="SM00486">
    <property type="entry name" value="POLBc"/>
    <property type="match status" value="1"/>
</dbReference>
<evidence type="ECO:0000259" key="13">
    <source>
        <dbReference type="Pfam" id="PF03104"/>
    </source>
</evidence>
<dbReference type="OrthoDB" id="165at10239"/>
<evidence type="ECO:0000256" key="5">
    <source>
        <dbReference type="ARBA" id="ARBA00022695"/>
    </source>
</evidence>
<keyword evidence="5 11" id="KW-0548">Nucleotidyltransferase</keyword>
<evidence type="ECO:0000256" key="4">
    <source>
        <dbReference type="ARBA" id="ARBA00022679"/>
    </source>
</evidence>
<accession>Q9YW56</accession>
<comment type="catalytic activity">
    <reaction evidence="10 11">
        <text>DNA(n) + a 2'-deoxyribonucleoside 5'-triphosphate = DNA(n+1) + diphosphate</text>
        <dbReference type="Rhea" id="RHEA:22508"/>
        <dbReference type="Rhea" id="RHEA-COMP:17339"/>
        <dbReference type="Rhea" id="RHEA-COMP:17340"/>
        <dbReference type="ChEBI" id="CHEBI:33019"/>
        <dbReference type="ChEBI" id="CHEBI:61560"/>
        <dbReference type="ChEBI" id="CHEBI:173112"/>
        <dbReference type="EC" id="2.7.7.7"/>
    </reaction>
</comment>
<dbReference type="PANTHER" id="PTHR10322:SF23">
    <property type="entry name" value="DNA POLYMERASE DELTA CATALYTIC SUBUNIT"/>
    <property type="match status" value="1"/>
</dbReference>
<dbReference type="InterPro" id="IPR012337">
    <property type="entry name" value="RNaseH-like_sf"/>
</dbReference>
<dbReference type="RefSeq" id="NP_048107.1">
    <property type="nucleotide sequence ID" value="NC_001993.1"/>
</dbReference>
<evidence type="ECO:0000256" key="1">
    <source>
        <dbReference type="ARBA" id="ARBA00005755"/>
    </source>
</evidence>
<evidence type="ECO:0000256" key="11">
    <source>
        <dbReference type="RuleBase" id="RU000442"/>
    </source>
</evidence>
<dbReference type="Gene3D" id="3.90.1600.10">
    <property type="entry name" value="Palm domain of DNA polymerase"/>
    <property type="match status" value="1"/>
</dbReference>
<dbReference type="PROSITE" id="PS00116">
    <property type="entry name" value="DNA_POLYMERASE_B"/>
    <property type="match status" value="1"/>
</dbReference>
<dbReference type="InterPro" id="IPR050240">
    <property type="entry name" value="DNA_pol_type-B"/>
</dbReference>
<reference evidence="15 16" key="1">
    <citation type="journal article" date="1999" name="J. Virol.">
        <title>The genome of Melanoplus sanguinipes entomopoxvirus.</title>
        <authorList>
            <person name="Afonso C.L."/>
            <person name="Tulman E.R."/>
            <person name="Lu Z."/>
            <person name="Oma E."/>
            <person name="Kutish G.F."/>
            <person name="Rock D.L."/>
        </authorList>
    </citation>
    <scope>NUCLEOTIDE SEQUENCE [LARGE SCALE GENOMIC DNA]</scope>
    <source>
        <strain evidence="15">Tucson</strain>
    </source>
</reference>
<keyword evidence="6 11" id="KW-0235">DNA replication</keyword>
<dbReference type="GO" id="GO:0003677">
    <property type="term" value="F:DNA binding"/>
    <property type="evidence" value="ECO:0007669"/>
    <property type="project" value="UniProtKB-KW"/>
</dbReference>
<sequence>MSVFNNKIFKSTLSTDEYIDSDHAIHYIKKRTYDESIFKELTNDIENIRIHIINWYQYNYSKLERYIVCKCKNIDTDELIFFIFDFYHYFLCSKELVNNNNDLKDLINIIDEYKIGEYEILENLKILDVDLIPKDYYNFEETDINIAKYRNLYLFKTIFKIQLESEFNHSFLDYRWFYVLNNIDPSACYNIDITSDNCKIFVTNIHFKFKTYYVSNPKKLFMNKIDPLPCKISRLSFDIECKQTGSFPDPKYMPISHICVECFYDDPKKNKILILTNCNLYEKNAKKNKKVYDMNECEKILNMNSSVIKIYTSEKNILIIFQCLLFHEFDYILSFNGHEFDIPYINTRMDIYNLLKLRMLNPFGFPNLNVIKGDASSRYTHIEYSSILFDLYVYTKKTYVLPEYKLETVCKTKFNINAIAELIENTNNVKIIPKDTKNKLKIFYSVIRTANYCFINDIAYQINKNDIIDNMQKLYDKDAINQSIGVPFIVKNCNITGNIVVALSKDDIDIGDKSTYENYTIEKANEIGNYCIHDTVLCNKLFETDLIHEVITGYSSQYLLPQNQVFNFTSSNTATGQLLYTLLQEKQMFKKYITEKDEYEGAYVFDPKVKKKYITEPIILEDYTSLYPTIMRQINASPEKIIKVITSNDNIMNAKIDNYIFNTYNYPEYMYIDITNSNKLTTFIITDCRKDGIIPLMLKQGMEKRSFYKKKMNDAKKANDDILYNVYNSMQYTTKIFINSIYGLMASETFMFNSKYCAQFCTALGRKCIKYTADILNNSYNINGIFTVNNVINIFTKTHIQTKYNSNIQECFTLEIVYGDTDSVFIIVHFKNKSLNDTYMLRLCKDIGIFISNTISNTGIFPKLFNLEFGGVKKWMLFIEKKKYISYDIINYDTLEAKIESKGTSLIKRDYSNFHKHHYKTIIEIIQKSIENKNNNSKNVVIKYIDELIKNLVDNLDKLNYMDFAVTKRYSGKYVSIDNIIELTVNKFNAKYPDYKIRKGDRFLYIYGIYMKPIDKSWNISYIKDISKKMIIIPSNLNNFNISEIRICIESYVIKLITDVSQLLDDKEITEKLSKYKKK</sequence>
<gene>
    <name evidence="15" type="primary">MSV036</name>
</gene>
<keyword evidence="16" id="KW-1185">Reference proteome</keyword>
<evidence type="ECO:0000313" key="15">
    <source>
        <dbReference type="EMBL" id="AAC97837.1"/>
    </source>
</evidence>
<dbReference type="InterPro" id="IPR006133">
    <property type="entry name" value="DNA-dir_DNA_pol_B_exonuc"/>
</dbReference>
<evidence type="ECO:0000256" key="2">
    <source>
        <dbReference type="ARBA" id="ARBA00012417"/>
    </source>
</evidence>
<dbReference type="GO" id="GO:0039693">
    <property type="term" value="P:viral DNA genome replication"/>
    <property type="evidence" value="ECO:0007669"/>
    <property type="project" value="UniProtKB-KW"/>
</dbReference>
<evidence type="ECO:0000259" key="12">
    <source>
        <dbReference type="Pfam" id="PF00136"/>
    </source>
</evidence>
<dbReference type="InterPro" id="IPR006134">
    <property type="entry name" value="DNA-dir_DNA_pol_B_multi_dom"/>
</dbReference>
<dbReference type="KEGG" id="vg:1449832"/>
<keyword evidence="4 11" id="KW-0808">Transferase</keyword>
<dbReference type="GO" id="GO:0006261">
    <property type="term" value="P:DNA-templated DNA replication"/>
    <property type="evidence" value="ECO:0007669"/>
    <property type="project" value="TreeGrafter"/>
</dbReference>
<evidence type="ECO:0000256" key="7">
    <source>
        <dbReference type="ARBA" id="ARBA00022932"/>
    </source>
</evidence>
<dbReference type="InterPro" id="IPR043502">
    <property type="entry name" value="DNA/RNA_pol_sf"/>
</dbReference>
<evidence type="ECO:0000256" key="10">
    <source>
        <dbReference type="ARBA" id="ARBA00049244"/>
    </source>
</evidence>
<comment type="similarity">
    <text evidence="1 11">Belongs to the DNA polymerase type-B family.</text>
</comment>
<dbReference type="SUPFAM" id="SSF56672">
    <property type="entry name" value="DNA/RNA polymerases"/>
    <property type="match status" value="1"/>
</dbReference>
<dbReference type="Gene3D" id="3.30.420.10">
    <property type="entry name" value="Ribonuclease H-like superfamily/Ribonuclease H"/>
    <property type="match status" value="1"/>
</dbReference>
<dbReference type="PRINTS" id="PR00106">
    <property type="entry name" value="DNAPOLB"/>
</dbReference>
<evidence type="ECO:0000256" key="8">
    <source>
        <dbReference type="ARBA" id="ARBA00023109"/>
    </source>
</evidence>
<dbReference type="GeneID" id="1449832"/>
<dbReference type="Pfam" id="PF00136">
    <property type="entry name" value="DNA_pol_B"/>
    <property type="match status" value="1"/>
</dbReference>
<dbReference type="GO" id="GO:0003887">
    <property type="term" value="F:DNA-directed DNA polymerase activity"/>
    <property type="evidence" value="ECO:0007669"/>
    <property type="project" value="UniProtKB-KW"/>
</dbReference>
<dbReference type="InterPro" id="IPR013617">
    <property type="entry name" value="DNA-dir_DNA_pol_B_vir_insert"/>
</dbReference>
<keyword evidence="7 11" id="KW-0239">DNA-directed DNA polymerase</keyword>
<keyword evidence="8" id="KW-1194">Viral DNA replication</keyword>
<dbReference type="GO" id="GO:0000166">
    <property type="term" value="F:nucleotide binding"/>
    <property type="evidence" value="ECO:0007669"/>
    <property type="project" value="InterPro"/>
</dbReference>
<dbReference type="Gene3D" id="1.10.287.690">
    <property type="entry name" value="Helix hairpin bin"/>
    <property type="match status" value="1"/>
</dbReference>
<organism evidence="15 16">
    <name type="scientific">Melanoplus sanguinipes entomopoxvirus</name>
    <name type="common">MsEPV</name>
    <dbReference type="NCBI Taxonomy" id="83191"/>
    <lineage>
        <taxon>Viruses</taxon>
        <taxon>Varidnaviria</taxon>
        <taxon>Bamfordvirae</taxon>
        <taxon>Nucleocytoviricota</taxon>
        <taxon>Pokkesviricetes</taxon>
        <taxon>Chitovirales</taxon>
        <taxon>Poxviridae</taxon>
        <taxon>Entomopoxvirinae</taxon>
        <taxon>Deltaentomopoxvirus</taxon>
        <taxon>Deltaentomopoxvirus msanguinipes</taxon>
    </lineage>
</organism>
<proteinExistence type="inferred from homology"/>
<dbReference type="InterPro" id="IPR042087">
    <property type="entry name" value="DNA_pol_B_thumb"/>
</dbReference>
<keyword evidence="9 11" id="KW-0238">DNA-binding</keyword>
<dbReference type="PIR" id="T28197">
    <property type="entry name" value="T28197"/>
</dbReference>
<dbReference type="Proteomes" id="UP000172353">
    <property type="component" value="Segment"/>
</dbReference>
<evidence type="ECO:0000256" key="9">
    <source>
        <dbReference type="ARBA" id="ARBA00023125"/>
    </source>
</evidence>
<dbReference type="SUPFAM" id="SSF53098">
    <property type="entry name" value="Ribonuclease H-like"/>
    <property type="match status" value="1"/>
</dbReference>
<evidence type="ECO:0000256" key="3">
    <source>
        <dbReference type="ARBA" id="ARBA00015749"/>
    </source>
</evidence>
<dbReference type="InterPro" id="IPR006172">
    <property type="entry name" value="DNA-dir_DNA_pol_B"/>
</dbReference>